<keyword evidence="4" id="KW-0620">Polyamine biosynthesis</keyword>
<protein>
    <recommendedName>
        <fullName evidence="7">ornithine decarboxylase</fullName>
        <ecNumber evidence="7">4.1.1.17</ecNumber>
    </recommendedName>
</protein>
<comment type="similarity">
    <text evidence="2">Belongs to the Orn/Lys/Arg decarboxylase class-II family.</text>
</comment>
<keyword evidence="13" id="KW-1185">Reference proteome</keyword>
<comment type="cofactor">
    <cofactor evidence="1">
        <name>pyridoxal 5'-phosphate</name>
        <dbReference type="ChEBI" id="CHEBI:597326"/>
    </cofactor>
</comment>
<evidence type="ECO:0000256" key="5">
    <source>
        <dbReference type="ARBA" id="ARBA00023239"/>
    </source>
</evidence>
<evidence type="ECO:0000256" key="4">
    <source>
        <dbReference type="ARBA" id="ARBA00023115"/>
    </source>
</evidence>
<evidence type="ECO:0000256" key="2">
    <source>
        <dbReference type="ARBA" id="ARBA00008872"/>
    </source>
</evidence>
<dbReference type="AlphaFoldDB" id="A0AAV1JYM1"/>
<evidence type="ECO:0000313" key="13">
    <source>
        <dbReference type="Proteomes" id="UP001497472"/>
    </source>
</evidence>
<comment type="pathway">
    <text evidence="6">Amine and polyamine biosynthesis; putrescine biosynthesis via L-ornithine pathway; putrescine from L-ornithine: step 1/1.</text>
</comment>
<dbReference type="EC" id="4.1.1.17" evidence="7"/>
<sequence>MSRFTLDTYVLEDSTAEDVADAVIENEKQREPFFIQNLDEASRRIQYFQTMMPRVGIFYAIKSNDNEALLKLVASLGLGFDCATPGEIHKILKLGVNPRSIIFASPIKLPEWMVYARNSGITHATFDSSSELKRIKQHWPEARLLLRLRVDGDSVYRLGEKFGCDFETEAIELLEEAASLNIKVVGVAFHVGSVCISEDSHATGIRLAKSLFDHETRMGREMKILDIGGGFLSENTSDIDEVSRLINRSLEEFFPDNKVQIIAEPGRYISDSCMTLYCSINSVKRVKKNDEYINMIYLNDGIYGTLQYAESWQTVEKFEVSSPKYYLRKIQVEKQKNKKIKEPLEKTILWGYSLDSTDRVLRDFEVLLPRCTYLDWLVFPLRGAYTIVFCSSFGCFQQPQIRSVISKELWRKVKRSDVYTVEDFIVDPDLSAPLVSTLPKVLNVKRYIQSVEPNVELLL</sequence>
<evidence type="ECO:0000256" key="9">
    <source>
        <dbReference type="ARBA" id="ARBA00046672"/>
    </source>
</evidence>
<comment type="subunit">
    <text evidence="9">Homodimer. Only the dimer is catalytically active, as the active sites are constructed of residues from both monomers.</text>
</comment>
<dbReference type="PROSITE" id="PS00878">
    <property type="entry name" value="ODR_DC_2_1"/>
    <property type="match status" value="1"/>
</dbReference>
<dbReference type="PANTHER" id="PTHR11482">
    <property type="entry name" value="ARGININE/DIAMINOPIMELATE/ORNITHINE DECARBOXYLASE"/>
    <property type="match status" value="1"/>
</dbReference>
<feature type="domain" description="Orn/DAP/Arg decarboxylase 2 N-terminal" evidence="11">
    <location>
        <begin position="40"/>
        <end position="270"/>
    </location>
</feature>
<dbReference type="CDD" id="cd00622">
    <property type="entry name" value="PLPDE_III_ODC"/>
    <property type="match status" value="1"/>
</dbReference>
<dbReference type="Proteomes" id="UP001497472">
    <property type="component" value="Unassembled WGS sequence"/>
</dbReference>
<evidence type="ECO:0000256" key="10">
    <source>
        <dbReference type="ARBA" id="ARBA00049127"/>
    </source>
</evidence>
<dbReference type="InterPro" id="IPR009006">
    <property type="entry name" value="Ala_racemase/Decarboxylase_C"/>
</dbReference>
<evidence type="ECO:0000256" key="8">
    <source>
        <dbReference type="ARBA" id="ARBA00037173"/>
    </source>
</evidence>
<dbReference type="GO" id="GO:0004586">
    <property type="term" value="F:ornithine decarboxylase activity"/>
    <property type="evidence" value="ECO:0007669"/>
    <property type="project" value="UniProtKB-EC"/>
</dbReference>
<comment type="catalytic activity">
    <reaction evidence="10">
        <text>L-ornithine + H(+) = putrescine + CO2</text>
        <dbReference type="Rhea" id="RHEA:22964"/>
        <dbReference type="ChEBI" id="CHEBI:15378"/>
        <dbReference type="ChEBI" id="CHEBI:16526"/>
        <dbReference type="ChEBI" id="CHEBI:46911"/>
        <dbReference type="ChEBI" id="CHEBI:326268"/>
        <dbReference type="EC" id="4.1.1.17"/>
    </reaction>
</comment>
<dbReference type="Gene3D" id="3.20.20.10">
    <property type="entry name" value="Alanine racemase"/>
    <property type="match status" value="1"/>
</dbReference>
<comment type="caution">
    <text evidence="12">The sequence shown here is derived from an EMBL/GenBank/DDBJ whole genome shotgun (WGS) entry which is preliminary data.</text>
</comment>
<dbReference type="GO" id="GO:0033387">
    <property type="term" value="P:putrescine biosynthetic process from arginine, via ornithine"/>
    <property type="evidence" value="ECO:0007669"/>
    <property type="project" value="TreeGrafter"/>
</dbReference>
<dbReference type="InterPro" id="IPR029066">
    <property type="entry name" value="PLP-binding_barrel"/>
</dbReference>
<organism evidence="12 13">
    <name type="scientific">Leptosia nina</name>
    <dbReference type="NCBI Taxonomy" id="320188"/>
    <lineage>
        <taxon>Eukaryota</taxon>
        <taxon>Metazoa</taxon>
        <taxon>Ecdysozoa</taxon>
        <taxon>Arthropoda</taxon>
        <taxon>Hexapoda</taxon>
        <taxon>Insecta</taxon>
        <taxon>Pterygota</taxon>
        <taxon>Neoptera</taxon>
        <taxon>Endopterygota</taxon>
        <taxon>Lepidoptera</taxon>
        <taxon>Glossata</taxon>
        <taxon>Ditrysia</taxon>
        <taxon>Papilionoidea</taxon>
        <taxon>Pieridae</taxon>
        <taxon>Pierinae</taxon>
        <taxon>Leptosia</taxon>
    </lineage>
</organism>
<keyword evidence="5" id="KW-0456">Lyase</keyword>
<dbReference type="InterPro" id="IPR022653">
    <property type="entry name" value="De-COase2_pyr-phos_BS"/>
</dbReference>
<dbReference type="GO" id="GO:0005737">
    <property type="term" value="C:cytoplasm"/>
    <property type="evidence" value="ECO:0007669"/>
    <property type="project" value="TreeGrafter"/>
</dbReference>
<evidence type="ECO:0000256" key="3">
    <source>
        <dbReference type="ARBA" id="ARBA00022898"/>
    </source>
</evidence>
<dbReference type="SUPFAM" id="SSF51419">
    <property type="entry name" value="PLP-binding barrel"/>
    <property type="match status" value="1"/>
</dbReference>
<keyword evidence="3" id="KW-0663">Pyridoxal phosphate</keyword>
<dbReference type="InterPro" id="IPR000183">
    <property type="entry name" value="Orn/DAP/Arg_de-COase"/>
</dbReference>
<evidence type="ECO:0000256" key="1">
    <source>
        <dbReference type="ARBA" id="ARBA00001933"/>
    </source>
</evidence>
<dbReference type="PANTHER" id="PTHR11482:SF6">
    <property type="entry name" value="ORNITHINE DECARBOXYLASE 1-RELATED"/>
    <property type="match status" value="1"/>
</dbReference>
<dbReference type="SUPFAM" id="SSF50621">
    <property type="entry name" value="Alanine racemase C-terminal domain-like"/>
    <property type="match status" value="1"/>
</dbReference>
<evidence type="ECO:0000256" key="7">
    <source>
        <dbReference type="ARBA" id="ARBA00034138"/>
    </source>
</evidence>
<accession>A0AAV1JYM1</accession>
<dbReference type="InterPro" id="IPR002433">
    <property type="entry name" value="Orn_de-COase"/>
</dbReference>
<dbReference type="EMBL" id="CAVLEF010000225">
    <property type="protein sequence ID" value="CAK1553523.1"/>
    <property type="molecule type" value="Genomic_DNA"/>
</dbReference>
<dbReference type="PRINTS" id="PR01179">
    <property type="entry name" value="ODADCRBXLASE"/>
</dbReference>
<dbReference type="PRINTS" id="PR01182">
    <property type="entry name" value="ORNDCRBXLASE"/>
</dbReference>
<dbReference type="Gene3D" id="2.40.37.10">
    <property type="entry name" value="Lyase, Ornithine Decarboxylase, Chain A, domain 1"/>
    <property type="match status" value="1"/>
</dbReference>
<dbReference type="InterPro" id="IPR022644">
    <property type="entry name" value="De-COase2_N"/>
</dbReference>
<evidence type="ECO:0000256" key="6">
    <source>
        <dbReference type="ARBA" id="ARBA00034115"/>
    </source>
</evidence>
<proteinExistence type="inferred from homology"/>
<gene>
    <name evidence="12" type="ORF">LNINA_LOCUS12518</name>
</gene>
<name>A0AAV1JYM1_9NEOP</name>
<dbReference type="FunFam" id="3.20.20.10:FF:000005">
    <property type="entry name" value="Ornithine decarboxylase"/>
    <property type="match status" value="1"/>
</dbReference>
<evidence type="ECO:0000259" key="11">
    <source>
        <dbReference type="Pfam" id="PF02784"/>
    </source>
</evidence>
<evidence type="ECO:0000313" key="12">
    <source>
        <dbReference type="EMBL" id="CAK1553523.1"/>
    </source>
</evidence>
<reference evidence="12 13" key="1">
    <citation type="submission" date="2023-11" db="EMBL/GenBank/DDBJ databases">
        <authorList>
            <person name="Okamura Y."/>
        </authorList>
    </citation>
    <scope>NUCLEOTIDE SEQUENCE [LARGE SCALE GENOMIC DNA]</scope>
</reference>
<dbReference type="Pfam" id="PF02784">
    <property type="entry name" value="Orn_Arg_deC_N"/>
    <property type="match status" value="1"/>
</dbReference>
<comment type="function">
    <text evidence="8">Catalyzes the first and rate-limiting step of polyamine biosynthesis that converts ornithine into putrescine, which is the precursor for the polyamines, spermidine and spermine. Polyamines are essential for cell proliferation and are implicated in cellular processes, ranging from DNA replication to apoptosis.</text>
</comment>